<feature type="active site" description="Proton donor" evidence="3">
    <location>
        <position position="99"/>
    </location>
</feature>
<accession>A0A6L5GTR1</accession>
<evidence type="ECO:0000256" key="2">
    <source>
        <dbReference type="ARBA" id="ARBA00023235"/>
    </source>
</evidence>
<dbReference type="GO" id="GO:0019316">
    <property type="term" value="P:D-allose catabolic process"/>
    <property type="evidence" value="ECO:0007669"/>
    <property type="project" value="TreeGrafter"/>
</dbReference>
<sequence>MKIAIGSDHGGYELKQKFIEELKNQYQVEVIDCGCDSTDSVDYPDYGRKVGETVVSGQADRGIVICGTGIGISISANKVPGVRAALCTNEYMAMMTRKHNNANVLALGARVVGDELAKDILRVWLTTEFEGGRHQRRLDKISAIEEKYSRS</sequence>
<feature type="binding site" evidence="4">
    <location>
        <begin position="8"/>
        <end position="9"/>
    </location>
    <ligand>
        <name>D-ribulose 5-phosphate</name>
        <dbReference type="ChEBI" id="CHEBI:58121"/>
    </ligand>
</feature>
<dbReference type="GO" id="GO:0004751">
    <property type="term" value="F:ribose-5-phosphate isomerase activity"/>
    <property type="evidence" value="ECO:0007669"/>
    <property type="project" value="UniProtKB-EC"/>
</dbReference>
<keyword evidence="2 5" id="KW-0413">Isomerase</keyword>
<feature type="binding site" evidence="4">
    <location>
        <position position="110"/>
    </location>
    <ligand>
        <name>D-ribulose 5-phosphate</name>
        <dbReference type="ChEBI" id="CHEBI:58121"/>
    </ligand>
</feature>
<evidence type="ECO:0000256" key="4">
    <source>
        <dbReference type="PIRSR" id="PIRSR005384-2"/>
    </source>
</evidence>
<dbReference type="PANTHER" id="PTHR30345">
    <property type="entry name" value="RIBOSE-5-PHOSPHATE ISOMERASE B"/>
    <property type="match status" value="1"/>
</dbReference>
<dbReference type="InterPro" id="IPR003500">
    <property type="entry name" value="RpiB_LacA_LacB"/>
</dbReference>
<evidence type="ECO:0000256" key="1">
    <source>
        <dbReference type="ARBA" id="ARBA00008754"/>
    </source>
</evidence>
<proteinExistence type="inferred from homology"/>
<keyword evidence="6" id="KW-1185">Reference proteome</keyword>
<evidence type="ECO:0000313" key="6">
    <source>
        <dbReference type="Proteomes" id="UP000473648"/>
    </source>
</evidence>
<dbReference type="PIRSF" id="PIRSF005384">
    <property type="entry name" value="RpiB_LacA_B"/>
    <property type="match status" value="1"/>
</dbReference>
<gene>
    <name evidence="5" type="primary">rpiB</name>
    <name evidence="5" type="ORF">FRC53_09035</name>
</gene>
<evidence type="ECO:0000256" key="3">
    <source>
        <dbReference type="PIRSR" id="PIRSR005384-1"/>
    </source>
</evidence>
<dbReference type="EMBL" id="VOGB01000005">
    <property type="protein sequence ID" value="MQM73538.1"/>
    <property type="molecule type" value="Genomic_DNA"/>
</dbReference>
<feature type="active site" description="Proton acceptor" evidence="3">
    <location>
        <position position="66"/>
    </location>
</feature>
<dbReference type="NCBIfam" id="TIGR01120">
    <property type="entry name" value="rpiB"/>
    <property type="match status" value="1"/>
</dbReference>
<comment type="caution">
    <text evidence="5">The sequence shown here is derived from an EMBL/GenBank/DDBJ whole genome shotgun (WGS) entry which is preliminary data.</text>
</comment>
<dbReference type="EC" id="5.3.1.6" evidence="5"/>
<dbReference type="Proteomes" id="UP000473648">
    <property type="component" value="Unassembled WGS sequence"/>
</dbReference>
<dbReference type="Pfam" id="PF02502">
    <property type="entry name" value="LacAB_rpiB"/>
    <property type="match status" value="1"/>
</dbReference>
<dbReference type="SUPFAM" id="SSF89623">
    <property type="entry name" value="Ribose/Galactose isomerase RpiB/AlsB"/>
    <property type="match status" value="1"/>
</dbReference>
<dbReference type="InterPro" id="IPR036569">
    <property type="entry name" value="RpiB_LacA_LacB_sf"/>
</dbReference>
<dbReference type="AlphaFoldDB" id="A0A6L5GTR1"/>
<dbReference type="NCBIfam" id="TIGR00689">
    <property type="entry name" value="rpiB_lacA_lacB"/>
    <property type="match status" value="1"/>
</dbReference>
<evidence type="ECO:0000313" key="5">
    <source>
        <dbReference type="EMBL" id="MQM73538.1"/>
    </source>
</evidence>
<dbReference type="GO" id="GO:0009052">
    <property type="term" value="P:pentose-phosphate shunt, non-oxidative branch"/>
    <property type="evidence" value="ECO:0007669"/>
    <property type="project" value="TreeGrafter"/>
</dbReference>
<feature type="binding site" evidence="4">
    <location>
        <position position="100"/>
    </location>
    <ligand>
        <name>D-ribulose 5-phosphate</name>
        <dbReference type="ChEBI" id="CHEBI:58121"/>
    </ligand>
</feature>
<feature type="binding site" evidence="4">
    <location>
        <position position="137"/>
    </location>
    <ligand>
        <name>D-ribulose 5-phosphate</name>
        <dbReference type="ChEBI" id="CHEBI:58121"/>
    </ligand>
</feature>
<feature type="binding site" evidence="4">
    <location>
        <begin position="67"/>
        <end position="71"/>
    </location>
    <ligand>
        <name>D-ribulose 5-phosphate</name>
        <dbReference type="ChEBI" id="CHEBI:58121"/>
    </ligand>
</feature>
<dbReference type="NCBIfam" id="NF004051">
    <property type="entry name" value="PRK05571.1"/>
    <property type="match status" value="1"/>
</dbReference>
<organism evidence="5 6">
    <name type="scientific">Candidatus Pseudoramibacter fermentans</name>
    <dbReference type="NCBI Taxonomy" id="2594427"/>
    <lineage>
        <taxon>Bacteria</taxon>
        <taxon>Bacillati</taxon>
        <taxon>Bacillota</taxon>
        <taxon>Clostridia</taxon>
        <taxon>Eubacteriales</taxon>
        <taxon>Eubacteriaceae</taxon>
        <taxon>Pseudoramibacter</taxon>
    </lineage>
</organism>
<dbReference type="InterPro" id="IPR004785">
    <property type="entry name" value="RpiB"/>
</dbReference>
<comment type="similarity">
    <text evidence="1">Belongs to the LacAB/RpiB family.</text>
</comment>
<dbReference type="PANTHER" id="PTHR30345:SF0">
    <property type="entry name" value="DNA DAMAGE-REPAIR_TOLERATION PROTEIN DRT102"/>
    <property type="match status" value="1"/>
</dbReference>
<dbReference type="Gene3D" id="3.40.1400.10">
    <property type="entry name" value="Sugar-phosphate isomerase, RpiB/LacA/LacB"/>
    <property type="match status" value="1"/>
</dbReference>
<protein>
    <submittedName>
        <fullName evidence="5">Ribose 5-phosphate isomerase B</fullName>
        <ecNumber evidence="5">5.3.1.6</ecNumber>
    </submittedName>
</protein>
<feature type="binding site" evidence="4">
    <location>
        <position position="133"/>
    </location>
    <ligand>
        <name>D-ribulose 5-phosphate</name>
        <dbReference type="ChEBI" id="CHEBI:58121"/>
    </ligand>
</feature>
<name>A0A6L5GTR1_9FIRM</name>
<reference evidence="5" key="1">
    <citation type="journal article" date="2020" name="Appl. Environ. Microbiol.">
        <title>Medium-Chain Fatty Acid Synthesis by 'Candidatus Weimeria bifida' gen. nov., sp. nov., and 'Candidatus Pseudoramibacter fermentans' sp. nov.</title>
        <authorList>
            <person name="Scarborough M.J."/>
            <person name="Myers K.S."/>
            <person name="Donohue T.J."/>
            <person name="Noguera D.R."/>
        </authorList>
    </citation>
    <scope>NUCLEOTIDE SEQUENCE</scope>
    <source>
        <strain evidence="5">EUB1.1</strain>
    </source>
</reference>